<gene>
    <name evidence="1" type="ORF">LCGC14_2341530</name>
</gene>
<comment type="caution">
    <text evidence="1">The sequence shown here is derived from an EMBL/GenBank/DDBJ whole genome shotgun (WGS) entry which is preliminary data.</text>
</comment>
<name>A0A0F9CCQ8_9ZZZZ</name>
<proteinExistence type="predicted"/>
<sequence length="68" mass="8270">MAEKFIQITIQTIKDKQVFKFNDNSHYKKDFYYCMRKGIFIEFSIRNKIYLINPANIIWIEISEEQGD</sequence>
<organism evidence="1">
    <name type="scientific">marine sediment metagenome</name>
    <dbReference type="NCBI Taxonomy" id="412755"/>
    <lineage>
        <taxon>unclassified sequences</taxon>
        <taxon>metagenomes</taxon>
        <taxon>ecological metagenomes</taxon>
    </lineage>
</organism>
<dbReference type="EMBL" id="LAZR01033888">
    <property type="protein sequence ID" value="KKL46844.1"/>
    <property type="molecule type" value="Genomic_DNA"/>
</dbReference>
<accession>A0A0F9CCQ8</accession>
<evidence type="ECO:0000313" key="1">
    <source>
        <dbReference type="EMBL" id="KKL46844.1"/>
    </source>
</evidence>
<reference evidence="1" key="1">
    <citation type="journal article" date="2015" name="Nature">
        <title>Complex archaea that bridge the gap between prokaryotes and eukaryotes.</title>
        <authorList>
            <person name="Spang A."/>
            <person name="Saw J.H."/>
            <person name="Jorgensen S.L."/>
            <person name="Zaremba-Niedzwiedzka K."/>
            <person name="Martijn J."/>
            <person name="Lind A.E."/>
            <person name="van Eijk R."/>
            <person name="Schleper C."/>
            <person name="Guy L."/>
            <person name="Ettema T.J."/>
        </authorList>
    </citation>
    <scope>NUCLEOTIDE SEQUENCE</scope>
</reference>
<dbReference type="AlphaFoldDB" id="A0A0F9CCQ8"/>
<protein>
    <submittedName>
        <fullName evidence="1">Uncharacterized protein</fullName>
    </submittedName>
</protein>